<proteinExistence type="predicted"/>
<evidence type="ECO:0000313" key="2">
    <source>
        <dbReference type="Proteomes" id="UP001186974"/>
    </source>
</evidence>
<comment type="caution">
    <text evidence="1">The sequence shown here is derived from an EMBL/GenBank/DDBJ whole genome shotgun (WGS) entry which is preliminary data.</text>
</comment>
<evidence type="ECO:0000313" key="1">
    <source>
        <dbReference type="EMBL" id="KAK3063841.1"/>
    </source>
</evidence>
<name>A0ACC3D9E3_9PEZI</name>
<dbReference type="Proteomes" id="UP001186974">
    <property type="component" value="Unassembled WGS sequence"/>
</dbReference>
<reference evidence="1" key="1">
    <citation type="submission" date="2024-09" db="EMBL/GenBank/DDBJ databases">
        <title>Black Yeasts Isolated from many extreme environments.</title>
        <authorList>
            <person name="Coleine C."/>
            <person name="Stajich J.E."/>
            <person name="Selbmann L."/>
        </authorList>
    </citation>
    <scope>NUCLEOTIDE SEQUENCE</scope>
    <source>
        <strain evidence="1">CCFEE 5737</strain>
    </source>
</reference>
<gene>
    <name evidence="1" type="ORF">LTS18_012332</name>
</gene>
<sequence>MPLDVDSIILRLEMFRSDPVNYNDPLGLVLQTIDTLRFQREQQVQDRARIKELINRLKEREDLSEDKVTVIRPAASWTLTQLHAVGLTMRKSSHIARMGSFYRNVYFAPTLVPDLDACSHEGSAVMVTDQYHPNKHSMDFIKPVKQKCSATKPVTETSNTRGLVDRYSISSNSQESTDRHLLESPLPSTRFASRNAGSEERSQEQTAASIPAYFEQATNTVSQREQASIELARKREDLMRWIG</sequence>
<keyword evidence="2" id="KW-1185">Reference proteome</keyword>
<protein>
    <submittedName>
        <fullName evidence="1">Uncharacterized protein</fullName>
    </submittedName>
</protein>
<dbReference type="EMBL" id="JAWDJW010006701">
    <property type="protein sequence ID" value="KAK3063841.1"/>
    <property type="molecule type" value="Genomic_DNA"/>
</dbReference>
<organism evidence="1 2">
    <name type="scientific">Coniosporium uncinatum</name>
    <dbReference type="NCBI Taxonomy" id="93489"/>
    <lineage>
        <taxon>Eukaryota</taxon>
        <taxon>Fungi</taxon>
        <taxon>Dikarya</taxon>
        <taxon>Ascomycota</taxon>
        <taxon>Pezizomycotina</taxon>
        <taxon>Dothideomycetes</taxon>
        <taxon>Dothideomycetes incertae sedis</taxon>
        <taxon>Coniosporium</taxon>
    </lineage>
</organism>
<accession>A0ACC3D9E3</accession>